<accession>A0A517QM64</accession>
<proteinExistence type="predicted"/>
<dbReference type="RefSeq" id="WP_231739967.1">
    <property type="nucleotide sequence ID" value="NZ_CP036267.1"/>
</dbReference>
<dbReference type="Gene3D" id="2.120.10.10">
    <property type="match status" value="1"/>
</dbReference>
<dbReference type="KEGG" id="tpol:Mal48_19670"/>
<evidence type="ECO:0000259" key="1">
    <source>
        <dbReference type="Pfam" id="PF13088"/>
    </source>
</evidence>
<organism evidence="2 3">
    <name type="scientific">Thalassoglobus polymorphus</name>
    <dbReference type="NCBI Taxonomy" id="2527994"/>
    <lineage>
        <taxon>Bacteria</taxon>
        <taxon>Pseudomonadati</taxon>
        <taxon>Planctomycetota</taxon>
        <taxon>Planctomycetia</taxon>
        <taxon>Planctomycetales</taxon>
        <taxon>Planctomycetaceae</taxon>
        <taxon>Thalassoglobus</taxon>
    </lineage>
</organism>
<gene>
    <name evidence="2" type="ORF">Mal48_19670</name>
</gene>
<reference evidence="2 3" key="1">
    <citation type="submission" date="2019-02" db="EMBL/GenBank/DDBJ databases">
        <title>Deep-cultivation of Planctomycetes and their phenomic and genomic characterization uncovers novel biology.</title>
        <authorList>
            <person name="Wiegand S."/>
            <person name="Jogler M."/>
            <person name="Boedeker C."/>
            <person name="Pinto D."/>
            <person name="Vollmers J."/>
            <person name="Rivas-Marin E."/>
            <person name="Kohn T."/>
            <person name="Peeters S.H."/>
            <person name="Heuer A."/>
            <person name="Rast P."/>
            <person name="Oberbeckmann S."/>
            <person name="Bunk B."/>
            <person name="Jeske O."/>
            <person name="Meyerdierks A."/>
            <person name="Storesund J.E."/>
            <person name="Kallscheuer N."/>
            <person name="Luecker S."/>
            <person name="Lage O.M."/>
            <person name="Pohl T."/>
            <person name="Merkel B.J."/>
            <person name="Hornburger P."/>
            <person name="Mueller R.-W."/>
            <person name="Bruemmer F."/>
            <person name="Labrenz M."/>
            <person name="Spormann A.M."/>
            <person name="Op den Camp H."/>
            <person name="Overmann J."/>
            <person name="Amann R."/>
            <person name="Jetten M.S.M."/>
            <person name="Mascher T."/>
            <person name="Medema M.H."/>
            <person name="Devos D.P."/>
            <person name="Kaster A.-K."/>
            <person name="Ovreas L."/>
            <person name="Rohde M."/>
            <person name="Galperin M.Y."/>
            <person name="Jogler C."/>
        </authorList>
    </citation>
    <scope>NUCLEOTIDE SEQUENCE [LARGE SCALE GENOMIC DNA]</scope>
    <source>
        <strain evidence="2 3">Mal48</strain>
    </source>
</reference>
<evidence type="ECO:0000313" key="3">
    <source>
        <dbReference type="Proteomes" id="UP000315724"/>
    </source>
</evidence>
<name>A0A517QM64_9PLAN</name>
<dbReference type="InterPro" id="IPR036278">
    <property type="entry name" value="Sialidase_sf"/>
</dbReference>
<dbReference type="Pfam" id="PF13088">
    <property type="entry name" value="BNR_2"/>
    <property type="match status" value="1"/>
</dbReference>
<keyword evidence="3" id="KW-1185">Reference proteome</keyword>
<feature type="domain" description="Sialidase" evidence="1">
    <location>
        <begin position="296"/>
        <end position="450"/>
    </location>
</feature>
<dbReference type="CDD" id="cd15482">
    <property type="entry name" value="Sialidase_non-viral"/>
    <property type="match status" value="1"/>
</dbReference>
<dbReference type="AlphaFoldDB" id="A0A517QM64"/>
<protein>
    <submittedName>
        <fullName evidence="2">BNR/Asp-box repeat protein</fullName>
    </submittedName>
</protein>
<dbReference type="InterPro" id="IPR011040">
    <property type="entry name" value="Sialidase"/>
</dbReference>
<dbReference type="Proteomes" id="UP000315724">
    <property type="component" value="Chromosome"/>
</dbReference>
<evidence type="ECO:0000313" key="2">
    <source>
        <dbReference type="EMBL" id="QDT32720.1"/>
    </source>
</evidence>
<sequence length="542" mass="60548">MKHFVFATLVCSLIATSVQGEVFLVKKGEPQNAWAQSKEWKTKDGAIEGHGLNSLLLSERSLKLGPFQVDARLRLIGQEKSAATFQLGNSHFGFEGAAEEVFVNGPIFGDLKFIGNPDDYFESEDWFDFQVISDGKAIRFLLNGKEAVSVEDPGTGFDTIAFRPWRSTMQIADWKITGNLGEVEEKAPRGYTIPTLDLADQKDRQVIVDIEKGQYLGHPTTVLLEDGKTILCVYPKGHGRGPILYKRSLDGGLTWSDRLPTPENWATSKETPTLHPVVDAQGNKRLIMWSGLYPARLAVSEDDGKNWSPLKIAGDWGGIVVMGTVMELKTPGQYIAFFHDDGRFMQPEPKQTKPATFTLYKTFSNDGGLTWSFPEAIFARSDVHLCEPGGVRSPDGKQIAVLLRENRRLRNSYVIFSNDEGKTWTDPKELPASLTGDRHTAKYTPDGRLFISFRDRTLESPTPGDWVAWVGKYEDIAEGREGQYRVRLMDNKKGADCAYPGVEVLPDGTIVTTTYGHWTEGEQPYIVSVRLKLEELDQMAEK</sequence>
<dbReference type="SUPFAM" id="SSF50939">
    <property type="entry name" value="Sialidases"/>
    <property type="match status" value="1"/>
</dbReference>
<dbReference type="EMBL" id="CP036267">
    <property type="protein sequence ID" value="QDT32720.1"/>
    <property type="molecule type" value="Genomic_DNA"/>
</dbReference>